<protein>
    <recommendedName>
        <fullName evidence="4">NAD(P)/FAD-dependent oxidoreductase</fullName>
    </recommendedName>
</protein>
<dbReference type="KEGG" id="lem:LEN_1082"/>
<dbReference type="GeneID" id="83062968"/>
<reference evidence="2 3" key="1">
    <citation type="journal article" date="2017" name="DNA Res.">
        <title>Complete genome sequence and expression profile of the commercial lytic enzyme producer Lysobacter enzymogenes M497-1.</title>
        <authorList>
            <person name="Takami H."/>
            <person name="Toyoda A."/>
            <person name="Uchiyama I."/>
            <person name="Itoh T."/>
            <person name="Takaki Y."/>
            <person name="Arai W."/>
            <person name="Nishi S."/>
            <person name="Kawai M."/>
            <person name="Shinya K."/>
            <person name="Ikeda H."/>
        </authorList>
    </citation>
    <scope>NUCLEOTIDE SEQUENCE [LARGE SCALE GENOMIC DNA]</scope>
    <source>
        <strain evidence="2 3">M497-1</strain>
    </source>
</reference>
<accession>A0AAU9ADG9</accession>
<evidence type="ECO:0008006" key="4">
    <source>
        <dbReference type="Google" id="ProtNLM"/>
    </source>
</evidence>
<keyword evidence="1" id="KW-0560">Oxidoreductase</keyword>
<dbReference type="InterPro" id="IPR036188">
    <property type="entry name" value="FAD/NAD-bd_sf"/>
</dbReference>
<sequence>MIAIVGGGPAGIALGSQLDRRGLAYDLFEADRIGATWRAAPPDLRVLSPWWTNVLRPRAAWRGNPLRKPGAGEYLDHLLDHAAGLRGNLIESCAVRELRLDDGGRWHLRTDAELRGPYSAVVLATGYFATPAWPSPLPDSDGSLPMLHASQIQDYAQLESLRAGAAPVVVVGRRVTAGQLMVELHKRGIACALSLRSPIQYRRHGAIPALREALYFFWEALQARIEPGIRRPSYPVMDGGLTRTLVESGQVAIWPPIRGIENGEVVFDDGRRLRAAAVVMATGYRASLGLLPATIALDEFGVPFHREFEVDAVPGVYLLGFDNLYDHRSRYLRGIRCDAARLARTLASRLAQA</sequence>
<dbReference type="Pfam" id="PF13738">
    <property type="entry name" value="Pyr_redox_3"/>
    <property type="match status" value="1"/>
</dbReference>
<dbReference type="GO" id="GO:0050660">
    <property type="term" value="F:flavin adenine dinucleotide binding"/>
    <property type="evidence" value="ECO:0007669"/>
    <property type="project" value="TreeGrafter"/>
</dbReference>
<proteinExistence type="predicted"/>
<dbReference type="Proteomes" id="UP000218824">
    <property type="component" value="Chromosome"/>
</dbReference>
<dbReference type="InterPro" id="IPR050982">
    <property type="entry name" value="Auxin_biosynth/cation_transpt"/>
</dbReference>
<evidence type="ECO:0000256" key="1">
    <source>
        <dbReference type="ARBA" id="ARBA00023002"/>
    </source>
</evidence>
<dbReference type="PANTHER" id="PTHR43539">
    <property type="entry name" value="FLAVIN-BINDING MONOOXYGENASE-LIKE PROTEIN (AFU_ORTHOLOGUE AFUA_4G09220)"/>
    <property type="match status" value="1"/>
</dbReference>
<evidence type="ECO:0000313" key="2">
    <source>
        <dbReference type="EMBL" id="BAV96569.1"/>
    </source>
</evidence>
<dbReference type="Gene3D" id="3.50.50.60">
    <property type="entry name" value="FAD/NAD(P)-binding domain"/>
    <property type="match status" value="1"/>
</dbReference>
<organism evidence="2 3">
    <name type="scientific">Lysobacter enzymogenes</name>
    <dbReference type="NCBI Taxonomy" id="69"/>
    <lineage>
        <taxon>Bacteria</taxon>
        <taxon>Pseudomonadati</taxon>
        <taxon>Pseudomonadota</taxon>
        <taxon>Gammaproteobacteria</taxon>
        <taxon>Lysobacterales</taxon>
        <taxon>Lysobacteraceae</taxon>
        <taxon>Lysobacter</taxon>
    </lineage>
</organism>
<dbReference type="RefSeq" id="WP_172437147.1">
    <property type="nucleotide sequence ID" value="NZ_AP014940.1"/>
</dbReference>
<dbReference type="PANTHER" id="PTHR43539:SF78">
    <property type="entry name" value="FLAVIN-CONTAINING MONOOXYGENASE"/>
    <property type="match status" value="1"/>
</dbReference>
<name>A0AAU9ADG9_LYSEN</name>
<dbReference type="AlphaFoldDB" id="A0AAU9ADG9"/>
<dbReference type="GO" id="GO:0004497">
    <property type="term" value="F:monooxygenase activity"/>
    <property type="evidence" value="ECO:0007669"/>
    <property type="project" value="TreeGrafter"/>
</dbReference>
<dbReference type="SUPFAM" id="SSF51905">
    <property type="entry name" value="FAD/NAD(P)-binding domain"/>
    <property type="match status" value="1"/>
</dbReference>
<gene>
    <name evidence="2" type="ORF">LEN_1082</name>
</gene>
<dbReference type="EMBL" id="AP014940">
    <property type="protein sequence ID" value="BAV96569.1"/>
    <property type="molecule type" value="Genomic_DNA"/>
</dbReference>
<evidence type="ECO:0000313" key="3">
    <source>
        <dbReference type="Proteomes" id="UP000218824"/>
    </source>
</evidence>